<reference evidence="10" key="1">
    <citation type="submission" date="2024-06" db="EMBL/GenBank/DDBJ databases">
        <authorList>
            <person name="Liu X."/>
            <person name="Lenzi L."/>
            <person name="Haldenby T S."/>
            <person name="Uol C."/>
        </authorList>
    </citation>
    <scope>NUCLEOTIDE SEQUENCE</scope>
</reference>
<keyword evidence="6 9" id="KW-1133">Transmembrane helix</keyword>
<dbReference type="PANTHER" id="PTHR23137">
    <property type="entry name" value="VESICLE TRANSPORT PROTEIN-RELATED"/>
    <property type="match status" value="1"/>
</dbReference>
<keyword evidence="5 9" id="KW-0653">Protein transport</keyword>
<dbReference type="InterPro" id="IPR011691">
    <property type="entry name" value="Vesicle_transpt_SFT2"/>
</dbReference>
<dbReference type="GO" id="GO:0016192">
    <property type="term" value="P:vesicle-mediated transport"/>
    <property type="evidence" value="ECO:0007669"/>
    <property type="project" value="InterPro"/>
</dbReference>
<evidence type="ECO:0000256" key="4">
    <source>
        <dbReference type="ARBA" id="ARBA00022692"/>
    </source>
</evidence>
<evidence type="ECO:0000256" key="8">
    <source>
        <dbReference type="ARBA" id="ARBA00025800"/>
    </source>
</evidence>
<evidence type="ECO:0000256" key="9">
    <source>
        <dbReference type="RuleBase" id="RU363111"/>
    </source>
</evidence>
<evidence type="ECO:0000256" key="6">
    <source>
        <dbReference type="ARBA" id="ARBA00022989"/>
    </source>
</evidence>
<evidence type="ECO:0000256" key="1">
    <source>
        <dbReference type="ARBA" id="ARBA00003566"/>
    </source>
</evidence>
<accession>A0AAV2T1Q9</accession>
<sequence length="157" mass="17975">MVADRIRRIFTLQEDEQPVMIEDGFSLSWSTRLKGFIICFVIGILLSIAATLFLWLPKGLILFAFFYTLGNLFSIGSTMFLMGPLKQLKKMFEETRIIAAVVMLLFMVLTICSAVVWRNRLLCLIFVILQSISMTWYSLSYIPFARDAVKSCLTSMC</sequence>
<evidence type="ECO:0000256" key="2">
    <source>
        <dbReference type="ARBA" id="ARBA00004141"/>
    </source>
</evidence>
<evidence type="ECO:0000313" key="11">
    <source>
        <dbReference type="Proteomes" id="UP001497525"/>
    </source>
</evidence>
<comment type="function">
    <text evidence="1 9">May be involved in fusion of retrograde transport vesicles derived from an endocytic compartment with the Golgi complex.</text>
</comment>
<dbReference type="GO" id="GO:0015031">
    <property type="term" value="P:protein transport"/>
    <property type="evidence" value="ECO:0007669"/>
    <property type="project" value="UniProtKB-KW"/>
</dbReference>
<protein>
    <recommendedName>
        <fullName evidence="9">Vesicle transport protein</fullName>
    </recommendedName>
</protein>
<evidence type="ECO:0000256" key="7">
    <source>
        <dbReference type="ARBA" id="ARBA00023136"/>
    </source>
</evidence>
<feature type="transmembrane region" description="Helical" evidence="9">
    <location>
        <begin position="35"/>
        <end position="55"/>
    </location>
</feature>
<dbReference type="GO" id="GO:0012505">
    <property type="term" value="C:endomembrane system"/>
    <property type="evidence" value="ECO:0007669"/>
    <property type="project" value="UniProtKB-ARBA"/>
</dbReference>
<feature type="transmembrane region" description="Helical" evidence="9">
    <location>
        <begin position="61"/>
        <end position="85"/>
    </location>
</feature>
<feature type="transmembrane region" description="Helical" evidence="9">
    <location>
        <begin position="97"/>
        <end position="118"/>
    </location>
</feature>
<dbReference type="Proteomes" id="UP001497525">
    <property type="component" value="Unassembled WGS sequence"/>
</dbReference>
<dbReference type="AlphaFoldDB" id="A0AAV2T1Q9"/>
<name>A0AAV2T1Q9_CALDB</name>
<comment type="similarity">
    <text evidence="8 9">Belongs to the SFT2 family.</text>
</comment>
<dbReference type="Pfam" id="PF04178">
    <property type="entry name" value="Got1"/>
    <property type="match status" value="1"/>
</dbReference>
<keyword evidence="4 9" id="KW-0812">Transmembrane</keyword>
<dbReference type="GO" id="GO:0016020">
    <property type="term" value="C:membrane"/>
    <property type="evidence" value="ECO:0007669"/>
    <property type="project" value="UniProtKB-SubCell"/>
</dbReference>
<comment type="caution">
    <text evidence="10">The sequence shown here is derived from an EMBL/GenBank/DDBJ whole genome shotgun (WGS) entry which is preliminary data.</text>
</comment>
<proteinExistence type="inferred from homology"/>
<dbReference type="EMBL" id="CAXLJL010000090">
    <property type="protein sequence ID" value="CAL5131363.1"/>
    <property type="molecule type" value="Genomic_DNA"/>
</dbReference>
<dbReference type="InterPro" id="IPR007305">
    <property type="entry name" value="Vesicle_transpt_Got1/SFT2"/>
</dbReference>
<evidence type="ECO:0000313" key="10">
    <source>
        <dbReference type="EMBL" id="CAL5131363.1"/>
    </source>
</evidence>
<gene>
    <name evidence="10" type="ORF">CDAUBV1_LOCUS3784</name>
</gene>
<dbReference type="PANTHER" id="PTHR23137:SF6">
    <property type="entry name" value="VESICLE TRANSPORT PROTEIN"/>
    <property type="match status" value="1"/>
</dbReference>
<feature type="transmembrane region" description="Helical" evidence="9">
    <location>
        <begin position="124"/>
        <end position="144"/>
    </location>
</feature>
<organism evidence="10 11">
    <name type="scientific">Calicophoron daubneyi</name>
    <name type="common">Rumen fluke</name>
    <name type="synonym">Paramphistomum daubneyi</name>
    <dbReference type="NCBI Taxonomy" id="300641"/>
    <lineage>
        <taxon>Eukaryota</taxon>
        <taxon>Metazoa</taxon>
        <taxon>Spiralia</taxon>
        <taxon>Lophotrochozoa</taxon>
        <taxon>Platyhelminthes</taxon>
        <taxon>Trematoda</taxon>
        <taxon>Digenea</taxon>
        <taxon>Plagiorchiida</taxon>
        <taxon>Pronocephalata</taxon>
        <taxon>Paramphistomoidea</taxon>
        <taxon>Paramphistomidae</taxon>
        <taxon>Calicophoron</taxon>
    </lineage>
</organism>
<comment type="subcellular location">
    <subcellularLocation>
        <location evidence="2 9">Membrane</location>
        <topology evidence="2 9">Multi-pass membrane protein</topology>
    </subcellularLocation>
</comment>
<evidence type="ECO:0000256" key="3">
    <source>
        <dbReference type="ARBA" id="ARBA00022448"/>
    </source>
</evidence>
<dbReference type="GO" id="GO:0005737">
    <property type="term" value="C:cytoplasm"/>
    <property type="evidence" value="ECO:0007669"/>
    <property type="project" value="UniProtKB-ARBA"/>
</dbReference>
<keyword evidence="3 9" id="KW-0813">Transport</keyword>
<evidence type="ECO:0000256" key="5">
    <source>
        <dbReference type="ARBA" id="ARBA00022927"/>
    </source>
</evidence>
<keyword evidence="7 9" id="KW-0472">Membrane</keyword>